<dbReference type="Gene3D" id="1.25.10.10">
    <property type="entry name" value="Leucine-rich Repeat Variant"/>
    <property type="match status" value="1"/>
</dbReference>
<dbReference type="SUPFAM" id="SSF48371">
    <property type="entry name" value="ARM repeat"/>
    <property type="match status" value="1"/>
</dbReference>
<dbReference type="SUPFAM" id="SSF48403">
    <property type="entry name" value="Ankyrin repeat"/>
    <property type="match status" value="1"/>
</dbReference>
<protein>
    <submittedName>
        <fullName evidence="4">Ankyrin repeat domain-containing protein</fullName>
    </submittedName>
</protein>
<keyword evidence="1" id="KW-0677">Repeat</keyword>
<accession>A0ABY5PYX4</accession>
<keyword evidence="2 3" id="KW-0040">ANK repeat</keyword>
<organism evidence="4 5">
    <name type="scientific">Streptomyces yangpuensis</name>
    <dbReference type="NCBI Taxonomy" id="1648182"/>
    <lineage>
        <taxon>Bacteria</taxon>
        <taxon>Bacillati</taxon>
        <taxon>Actinomycetota</taxon>
        <taxon>Actinomycetes</taxon>
        <taxon>Kitasatosporales</taxon>
        <taxon>Streptomycetaceae</taxon>
        <taxon>Streptomyces</taxon>
    </lineage>
</organism>
<dbReference type="InterPro" id="IPR011989">
    <property type="entry name" value="ARM-like"/>
</dbReference>
<evidence type="ECO:0000313" key="4">
    <source>
        <dbReference type="EMBL" id="UUY49135.1"/>
    </source>
</evidence>
<feature type="repeat" description="ANK" evidence="3">
    <location>
        <begin position="36"/>
        <end position="68"/>
    </location>
</feature>
<dbReference type="RefSeq" id="WP_257856299.1">
    <property type="nucleotide sequence ID" value="NZ_CP102514.1"/>
</dbReference>
<keyword evidence="5" id="KW-1185">Reference proteome</keyword>
<dbReference type="PANTHER" id="PTHR24189:SF70">
    <property type="entry name" value="M-PHASE PHOSPHOPROTEIN 8"/>
    <property type="match status" value="1"/>
</dbReference>
<dbReference type="InterPro" id="IPR050745">
    <property type="entry name" value="Multifunctional_regulatory"/>
</dbReference>
<gene>
    <name evidence="4" type="ORF">NRK68_19145</name>
</gene>
<sequence length="499" mass="53705">MADGDAQLVAAVRAGNLREVDALLWRGGNPDAADEDGLPVLCTAVAAGEEEIAEALLRAGADPDAVGADGAPVLWTMVAAFAHRPVAALVTAGADPHQVLPDGTTPLLRAVEGGSPATVTALLWGQYLPAPELPLARPVRERLLAAARHWYETGAEAELRRRTGATGPAKTSTVHDDWHEVEQITLGGRTVRAGHGAVLTTLEAAFGVPTPLTELVARAVRHPDPGHVDWHESSSRLGRRSDEEARELVTSLRHHPSADHRRFAADVLGSRQYFLKGTAYPHHAEDRDFLAAWAETETDAVVLAEVLRALTEHAEEHPRLEAIGLRHAGHPDPLVRRMVSGCLWWPDRHLTVEAAAALRALTHDADAEVRLQAALILVGDERQDLDGPRAVVRDLVRDPHSPLRGGAAEALAESDDRTADATELLLSLLDTDDRILRLVGAYGLARRDDPRTPEAYARVEELGPIHRPDHRANALEDWRGRNEALPHAGNGNGNGNGNG</sequence>
<reference evidence="4" key="1">
    <citation type="submission" date="2022-08" db="EMBL/GenBank/DDBJ databases">
        <authorList>
            <person name="Tian L."/>
        </authorList>
    </citation>
    <scope>NUCLEOTIDE SEQUENCE</scope>
    <source>
        <strain evidence="4">CM253</strain>
    </source>
</reference>
<dbReference type="Gene3D" id="1.25.40.20">
    <property type="entry name" value="Ankyrin repeat-containing domain"/>
    <property type="match status" value="1"/>
</dbReference>
<dbReference type="Pfam" id="PF13646">
    <property type="entry name" value="HEAT_2"/>
    <property type="match status" value="1"/>
</dbReference>
<evidence type="ECO:0000256" key="2">
    <source>
        <dbReference type="ARBA" id="ARBA00023043"/>
    </source>
</evidence>
<dbReference type="PROSITE" id="PS50088">
    <property type="entry name" value="ANK_REPEAT"/>
    <property type="match status" value="2"/>
</dbReference>
<dbReference type="SMART" id="SM00248">
    <property type="entry name" value="ANK"/>
    <property type="match status" value="3"/>
</dbReference>
<proteinExistence type="predicted"/>
<dbReference type="GeneID" id="95575610"/>
<dbReference type="InterPro" id="IPR036770">
    <property type="entry name" value="Ankyrin_rpt-contain_sf"/>
</dbReference>
<evidence type="ECO:0000256" key="3">
    <source>
        <dbReference type="PROSITE-ProRule" id="PRU00023"/>
    </source>
</evidence>
<dbReference type="Proteomes" id="UP001057738">
    <property type="component" value="Chromosome"/>
</dbReference>
<feature type="repeat" description="ANK" evidence="3">
    <location>
        <begin position="3"/>
        <end position="35"/>
    </location>
</feature>
<evidence type="ECO:0000313" key="5">
    <source>
        <dbReference type="Proteomes" id="UP001057738"/>
    </source>
</evidence>
<evidence type="ECO:0000256" key="1">
    <source>
        <dbReference type="ARBA" id="ARBA00022737"/>
    </source>
</evidence>
<dbReference type="InterPro" id="IPR016024">
    <property type="entry name" value="ARM-type_fold"/>
</dbReference>
<dbReference type="InterPro" id="IPR002110">
    <property type="entry name" value="Ankyrin_rpt"/>
</dbReference>
<dbReference type="EMBL" id="CP102514">
    <property type="protein sequence ID" value="UUY49135.1"/>
    <property type="molecule type" value="Genomic_DNA"/>
</dbReference>
<name>A0ABY5PYX4_9ACTN</name>
<dbReference type="PANTHER" id="PTHR24189">
    <property type="entry name" value="MYOTROPHIN"/>
    <property type="match status" value="1"/>
</dbReference>